<keyword evidence="2" id="KW-0560">Oxidoreductase</keyword>
<protein>
    <recommendedName>
        <fullName evidence="3">FAD-dependent oxidoreductase 2 FAD-binding domain-containing protein</fullName>
    </recommendedName>
</protein>
<sequence length="170" mass="17391">MDQPIASRRAFLKVGALAGLGVLGAGTLGACASAQSGRKSESIALEDIAWDGEFDVIVVGFGAAGAAAAISAAEAGAHVLVAEKAPEGSEGGNSRYSSQLFVSAEDKQQAFDYHRALAGSYSVPDDVLDAYAEGLCEVRGTLVSWGLDQTELLDVTDVTDADINALAANR</sequence>
<keyword evidence="1" id="KW-0285">Flavoprotein</keyword>
<dbReference type="Pfam" id="PF00890">
    <property type="entry name" value="FAD_binding_2"/>
    <property type="match status" value="1"/>
</dbReference>
<evidence type="ECO:0000256" key="2">
    <source>
        <dbReference type="ARBA" id="ARBA00023002"/>
    </source>
</evidence>
<reference evidence="4 5" key="1">
    <citation type="submission" date="2022-01" db="EMBL/GenBank/DDBJ databases">
        <title>Novel bile acid biosynthetic pathways are enriched in the microbiome of centenarians.</title>
        <authorList>
            <person name="Sato Y."/>
            <person name="Atarashi K."/>
            <person name="Plichta R.D."/>
            <person name="Arai Y."/>
            <person name="Sasajima S."/>
            <person name="Kearney M.S."/>
            <person name="Suda W."/>
            <person name="Takeshita K."/>
            <person name="Sasaki T."/>
            <person name="Okamoto S."/>
            <person name="Skelly N.A."/>
            <person name="Okamura Y."/>
            <person name="Vlamakis H."/>
            <person name="Li Y."/>
            <person name="Tanoue T."/>
            <person name="Takei H."/>
            <person name="Nittono H."/>
            <person name="Narushima S."/>
            <person name="Irie J."/>
            <person name="Itoh H."/>
            <person name="Moriya K."/>
            <person name="Sugiura Y."/>
            <person name="Suematsu M."/>
            <person name="Moritoki N."/>
            <person name="Shibata S."/>
            <person name="Littman R.D."/>
            <person name="Fischbach A.M."/>
            <person name="Uwamino Y."/>
            <person name="Inoue T."/>
            <person name="Honda A."/>
            <person name="Hattori M."/>
            <person name="Murai T."/>
            <person name="Xavier J.R."/>
            <person name="Hirose N."/>
            <person name="Honda K."/>
        </authorList>
    </citation>
    <scope>NUCLEOTIDE SEQUENCE [LARGE SCALE GENOMIC DNA]</scope>
    <source>
        <strain evidence="4 5">CE91-St30</strain>
    </source>
</reference>
<evidence type="ECO:0000259" key="3">
    <source>
        <dbReference type="Pfam" id="PF00890"/>
    </source>
</evidence>
<evidence type="ECO:0000313" key="5">
    <source>
        <dbReference type="Proteomes" id="UP001320544"/>
    </source>
</evidence>
<dbReference type="SUPFAM" id="SSF51905">
    <property type="entry name" value="FAD/NAD(P)-binding domain"/>
    <property type="match status" value="1"/>
</dbReference>
<dbReference type="InterPro" id="IPR003953">
    <property type="entry name" value="FAD-dep_OxRdtase_2_FAD-bd"/>
</dbReference>
<dbReference type="Proteomes" id="UP001320544">
    <property type="component" value="Chromosome"/>
</dbReference>
<organism evidence="4 5">
    <name type="scientific">Raoultibacter timonensis</name>
    <dbReference type="NCBI Taxonomy" id="1907662"/>
    <lineage>
        <taxon>Bacteria</taxon>
        <taxon>Bacillati</taxon>
        <taxon>Actinomycetota</taxon>
        <taxon>Coriobacteriia</taxon>
        <taxon>Eggerthellales</taxon>
        <taxon>Eggerthellaceae</taxon>
        <taxon>Raoultibacter</taxon>
    </lineage>
</organism>
<evidence type="ECO:0000313" key="4">
    <source>
        <dbReference type="EMBL" id="BDE95422.1"/>
    </source>
</evidence>
<proteinExistence type="predicted"/>
<dbReference type="RefSeq" id="WP_244411803.1">
    <property type="nucleotide sequence ID" value="NZ_AP025564.1"/>
</dbReference>
<dbReference type="InterPro" id="IPR006311">
    <property type="entry name" value="TAT_signal"/>
</dbReference>
<accession>A0ABM7WGQ2</accession>
<dbReference type="PROSITE" id="PS51318">
    <property type="entry name" value="TAT"/>
    <property type="match status" value="1"/>
</dbReference>
<evidence type="ECO:0000256" key="1">
    <source>
        <dbReference type="ARBA" id="ARBA00022630"/>
    </source>
</evidence>
<feature type="domain" description="FAD-dependent oxidoreductase 2 FAD-binding" evidence="3">
    <location>
        <begin position="55"/>
        <end position="151"/>
    </location>
</feature>
<dbReference type="EMBL" id="AP025564">
    <property type="protein sequence ID" value="BDE95422.1"/>
    <property type="molecule type" value="Genomic_DNA"/>
</dbReference>
<dbReference type="InterPro" id="IPR036188">
    <property type="entry name" value="FAD/NAD-bd_sf"/>
</dbReference>
<name>A0ABM7WGQ2_9ACTN</name>
<keyword evidence="5" id="KW-1185">Reference proteome</keyword>
<dbReference type="Gene3D" id="3.50.50.60">
    <property type="entry name" value="FAD/NAD(P)-binding domain"/>
    <property type="match status" value="1"/>
</dbReference>
<gene>
    <name evidence="4" type="ORF">CE91St30_07550</name>
</gene>